<dbReference type="InterPro" id="IPR036890">
    <property type="entry name" value="HATPase_C_sf"/>
</dbReference>
<dbReference type="InterPro" id="IPR013655">
    <property type="entry name" value="PAS_fold_3"/>
</dbReference>
<dbReference type="SUPFAM" id="SSF52172">
    <property type="entry name" value="CheY-like"/>
    <property type="match status" value="1"/>
</dbReference>
<dbReference type="Gene3D" id="3.40.50.2300">
    <property type="match status" value="1"/>
</dbReference>
<dbReference type="SUPFAM" id="SSF55874">
    <property type="entry name" value="ATPase domain of HSP90 chaperone/DNA topoisomerase II/histidine kinase"/>
    <property type="match status" value="1"/>
</dbReference>
<feature type="modified residue" description="4-aspartylphosphate" evidence="2">
    <location>
        <position position="1174"/>
    </location>
</feature>
<dbReference type="SMART" id="SM00091">
    <property type="entry name" value="PAS"/>
    <property type="match status" value="2"/>
</dbReference>
<dbReference type="InterPro" id="IPR050956">
    <property type="entry name" value="2C_system_His_kinase"/>
</dbReference>
<evidence type="ECO:0000313" key="6">
    <source>
        <dbReference type="Proteomes" id="UP000800038"/>
    </source>
</evidence>
<keyword evidence="1 2" id="KW-0597">Phosphoprotein</keyword>
<dbReference type="CDD" id="cd16922">
    <property type="entry name" value="HATPase_EvgS-ArcB-TorS-like"/>
    <property type="match status" value="1"/>
</dbReference>
<dbReference type="InterPro" id="IPR036097">
    <property type="entry name" value="HisK_dim/P_sf"/>
</dbReference>
<dbReference type="PANTHER" id="PTHR43719:SF30">
    <property type="entry name" value="TWO-COMPONENT SYSTEM RESPONSE REGULATOR"/>
    <property type="match status" value="1"/>
</dbReference>
<feature type="domain" description="Response regulatory" evidence="4">
    <location>
        <begin position="1113"/>
        <end position="1245"/>
    </location>
</feature>
<protein>
    <recommendedName>
        <fullName evidence="7">Aerobic respiration control sensor protein arcB</fullName>
    </recommendedName>
</protein>
<evidence type="ECO:0008006" key="7">
    <source>
        <dbReference type="Google" id="ProtNLM"/>
    </source>
</evidence>
<dbReference type="InterPro" id="IPR000014">
    <property type="entry name" value="PAS"/>
</dbReference>
<sequence length="1249" mass="139732">MEAVDIRKLYDSDPRPTFILDCHAPSAAIYHVNTALLGIPQVALSLHSHNALRDWWDPASKVAARHKDEFCHGRYRWAKFTACERWLVVTIVEQPPITDEPRGILQEPAQLSQITSPSNPRPDTIFTAKIQSPELREHIEYVRLVDWSSTSLGPISSWSYELNVLITTMMLDTRPTALFLGPELVLIYNLAYGTVSGSRHPKILGKGIIDAWSRSQQTRFADAPEEEYHFMVERNGFLDECFFMCSLTSLFGIGTIDGIHSIVTEVTKERLLERRISALLRVSQLSSAARDSETFWTSLREAVEPYEYDFPAAILYSQSVLDTTDSLASCDNASVQCLLEWAVGYAVDHPAIPKVLNIGEEHGLARAMSGSANNGAPTLLREEDGVLPDSLFTDVEQRAFGDPCRAFIVIPVKISDETITGYLIIALNTRRPYDAEYQDWIQVFSKFLGASAASLALHEKELRNRRREDEQAAKLHEALNAEVAVLTQEASDNARKLQNFHDLTNEVGLGYFEFNTSGKLIHANETFFAQTGHRRDLASAPPFSYLERIHERDRNLSWVKWHDLVDGNPTTFEMRWRRESDKHHGSDEKISDYVTTLCACVPIKSKDGTVTGMFGCNTDISAQKEATMTALLKMEAERLLASFTELAPVGLYQLDADLVMKYCNDQWFRITGHPRVPMDQIEWRSIVHKDDLEGVYRDVEVAARTNAPHSFSWRLQQLWTAPDGISTPTWILSTIIVHNDEHGNMISTIGTLTDVSQLKWSEAIQKTRVEEALESKRQQENFIDMTSHEMRNPLSAMVQCADSISSSLGEMEILTREETLAAQPTLQTGLKELITNSLDAIDTIQACAMHQKRIVDDILTLSKIDSKLLVISPIIIQPSTLLQNAYKMFKDVAIKASVELKVSCDASIADMGIDWVALDPSRVLQVLINLLTNAIKFTRGQAVRKVEVIMGASLQPEQKPEVDYVPQQALRQEFLAQRECDSSGEFIYLSFTVRDTGCGLSPDQKVKLFLRFSQASPKTHIQYGGSGLGLFISRELTEMQGGSIGVASTQGVGSTFSFYIKSQRAQSPRSHPTPPHTNTIINKSISSKADESHQASPSNAPLSNVNAHLPFYHILVVEDNLINQRVLCKQLRKLSHTVHIANHGLEALTLIAMTTFAAAPTHEPPLALSVVLMDVEMPIMDGLTCTRRIRAMERTGELVGHVPIIAVSANARREQIEQALRAGVDDSISKPFRIGELMELIRRFGVESW</sequence>
<dbReference type="Pfam" id="PF26131">
    <property type="entry name" value="PAS-like"/>
    <property type="match status" value="1"/>
</dbReference>
<organism evidence="5 6">
    <name type="scientific">Clathrospora elynae</name>
    <dbReference type="NCBI Taxonomy" id="706981"/>
    <lineage>
        <taxon>Eukaryota</taxon>
        <taxon>Fungi</taxon>
        <taxon>Dikarya</taxon>
        <taxon>Ascomycota</taxon>
        <taxon>Pezizomycotina</taxon>
        <taxon>Dothideomycetes</taxon>
        <taxon>Pleosporomycetidae</taxon>
        <taxon>Pleosporales</taxon>
        <taxon>Diademaceae</taxon>
        <taxon>Clathrospora</taxon>
    </lineage>
</organism>
<dbReference type="GO" id="GO:0000155">
    <property type="term" value="F:phosphorelay sensor kinase activity"/>
    <property type="evidence" value="ECO:0007669"/>
    <property type="project" value="InterPro"/>
</dbReference>
<dbReference type="EMBL" id="ML976020">
    <property type="protein sequence ID" value="KAF1944026.1"/>
    <property type="molecule type" value="Genomic_DNA"/>
</dbReference>
<dbReference type="InterPro" id="IPR004358">
    <property type="entry name" value="Sig_transdc_His_kin-like_C"/>
</dbReference>
<evidence type="ECO:0000256" key="1">
    <source>
        <dbReference type="ARBA" id="ARBA00022553"/>
    </source>
</evidence>
<feature type="domain" description="Histidine kinase" evidence="3">
    <location>
        <begin position="785"/>
        <end position="1064"/>
    </location>
</feature>
<evidence type="ECO:0000259" key="3">
    <source>
        <dbReference type="PROSITE" id="PS50109"/>
    </source>
</evidence>
<dbReference type="AlphaFoldDB" id="A0A6A5SZY9"/>
<dbReference type="Gene3D" id="3.30.565.10">
    <property type="entry name" value="Histidine kinase-like ATPase, C-terminal domain"/>
    <property type="match status" value="1"/>
</dbReference>
<dbReference type="InterPro" id="IPR005467">
    <property type="entry name" value="His_kinase_dom"/>
</dbReference>
<dbReference type="Gene3D" id="1.10.287.130">
    <property type="match status" value="1"/>
</dbReference>
<name>A0A6A5SZY9_9PLEO</name>
<dbReference type="InterPro" id="IPR058846">
    <property type="entry name" value="PAS-like"/>
</dbReference>
<gene>
    <name evidence="5" type="ORF">EJ02DRAFT_399475</name>
</gene>
<dbReference type="Proteomes" id="UP000800038">
    <property type="component" value="Unassembled WGS sequence"/>
</dbReference>
<dbReference type="InterPro" id="IPR003661">
    <property type="entry name" value="HisK_dim/P_dom"/>
</dbReference>
<dbReference type="OrthoDB" id="303614at2759"/>
<dbReference type="SMART" id="SM00387">
    <property type="entry name" value="HATPase_c"/>
    <property type="match status" value="1"/>
</dbReference>
<dbReference type="InterPro" id="IPR011006">
    <property type="entry name" value="CheY-like_superfamily"/>
</dbReference>
<dbReference type="CDD" id="cd17546">
    <property type="entry name" value="REC_hyHK_CKI1_RcsC-like"/>
    <property type="match status" value="1"/>
</dbReference>
<dbReference type="InterPro" id="IPR001789">
    <property type="entry name" value="Sig_transdc_resp-reg_receiver"/>
</dbReference>
<dbReference type="PANTHER" id="PTHR43719">
    <property type="entry name" value="TWO-COMPONENT HISTIDINE KINASE"/>
    <property type="match status" value="1"/>
</dbReference>
<dbReference type="Gene3D" id="3.30.450.20">
    <property type="entry name" value="PAS domain"/>
    <property type="match status" value="2"/>
</dbReference>
<proteinExistence type="predicted"/>
<accession>A0A6A5SZY9</accession>
<dbReference type="Pfam" id="PF00072">
    <property type="entry name" value="Response_reg"/>
    <property type="match status" value="1"/>
</dbReference>
<dbReference type="InterPro" id="IPR003594">
    <property type="entry name" value="HATPase_dom"/>
</dbReference>
<evidence type="ECO:0000259" key="4">
    <source>
        <dbReference type="PROSITE" id="PS50110"/>
    </source>
</evidence>
<dbReference type="CDD" id="cd00130">
    <property type="entry name" value="PAS"/>
    <property type="match status" value="1"/>
</dbReference>
<keyword evidence="6" id="KW-1185">Reference proteome</keyword>
<dbReference type="PROSITE" id="PS50109">
    <property type="entry name" value="HIS_KIN"/>
    <property type="match status" value="1"/>
</dbReference>
<dbReference type="CDD" id="cd00082">
    <property type="entry name" value="HisKA"/>
    <property type="match status" value="1"/>
</dbReference>
<dbReference type="SMART" id="SM00388">
    <property type="entry name" value="HisKA"/>
    <property type="match status" value="1"/>
</dbReference>
<dbReference type="SMART" id="SM00448">
    <property type="entry name" value="REC"/>
    <property type="match status" value="1"/>
</dbReference>
<dbReference type="PROSITE" id="PS50110">
    <property type="entry name" value="RESPONSE_REGULATORY"/>
    <property type="match status" value="1"/>
</dbReference>
<reference evidence="5" key="1">
    <citation type="journal article" date="2020" name="Stud. Mycol.">
        <title>101 Dothideomycetes genomes: a test case for predicting lifestyles and emergence of pathogens.</title>
        <authorList>
            <person name="Haridas S."/>
            <person name="Albert R."/>
            <person name="Binder M."/>
            <person name="Bloem J."/>
            <person name="Labutti K."/>
            <person name="Salamov A."/>
            <person name="Andreopoulos B."/>
            <person name="Baker S."/>
            <person name="Barry K."/>
            <person name="Bills G."/>
            <person name="Bluhm B."/>
            <person name="Cannon C."/>
            <person name="Castanera R."/>
            <person name="Culley D."/>
            <person name="Daum C."/>
            <person name="Ezra D."/>
            <person name="Gonzalez J."/>
            <person name="Henrissat B."/>
            <person name="Kuo A."/>
            <person name="Liang C."/>
            <person name="Lipzen A."/>
            <person name="Lutzoni F."/>
            <person name="Magnuson J."/>
            <person name="Mondo S."/>
            <person name="Nolan M."/>
            <person name="Ohm R."/>
            <person name="Pangilinan J."/>
            <person name="Park H.-J."/>
            <person name="Ramirez L."/>
            <person name="Alfaro M."/>
            <person name="Sun H."/>
            <person name="Tritt A."/>
            <person name="Yoshinaga Y."/>
            <person name="Zwiers L.-H."/>
            <person name="Turgeon B."/>
            <person name="Goodwin S."/>
            <person name="Spatafora J."/>
            <person name="Crous P."/>
            <person name="Grigoriev I."/>
        </authorList>
    </citation>
    <scope>NUCLEOTIDE SEQUENCE</scope>
    <source>
        <strain evidence="5">CBS 161.51</strain>
    </source>
</reference>
<dbReference type="Pfam" id="PF00512">
    <property type="entry name" value="HisKA"/>
    <property type="match status" value="1"/>
</dbReference>
<dbReference type="SUPFAM" id="SSF55785">
    <property type="entry name" value="PYP-like sensor domain (PAS domain)"/>
    <property type="match status" value="2"/>
</dbReference>
<dbReference type="PRINTS" id="PR00344">
    <property type="entry name" value="BCTRLSENSOR"/>
</dbReference>
<evidence type="ECO:0000256" key="2">
    <source>
        <dbReference type="PROSITE-ProRule" id="PRU00169"/>
    </source>
</evidence>
<dbReference type="Pfam" id="PF08447">
    <property type="entry name" value="PAS_3"/>
    <property type="match status" value="1"/>
</dbReference>
<dbReference type="InterPro" id="IPR035965">
    <property type="entry name" value="PAS-like_dom_sf"/>
</dbReference>
<dbReference type="SUPFAM" id="SSF47384">
    <property type="entry name" value="Homodimeric domain of signal transducing histidine kinase"/>
    <property type="match status" value="1"/>
</dbReference>
<evidence type="ECO:0000313" key="5">
    <source>
        <dbReference type="EMBL" id="KAF1944026.1"/>
    </source>
</evidence>
<dbReference type="Pfam" id="PF02518">
    <property type="entry name" value="HATPase_c"/>
    <property type="match status" value="1"/>
</dbReference>